<evidence type="ECO:0000256" key="1">
    <source>
        <dbReference type="SAM" id="Phobius"/>
    </source>
</evidence>
<dbReference type="EMBL" id="JAUEPT010000041">
    <property type="protein sequence ID" value="KAK0438755.1"/>
    <property type="molecule type" value="Genomic_DNA"/>
</dbReference>
<feature type="non-terminal residue" evidence="2">
    <location>
        <position position="109"/>
    </location>
</feature>
<feature type="transmembrane region" description="Helical" evidence="1">
    <location>
        <begin position="6"/>
        <end position="27"/>
    </location>
</feature>
<keyword evidence="3" id="KW-1185">Reference proteome</keyword>
<accession>A0AA39MMD8</accession>
<keyword evidence="1" id="KW-1133">Transmembrane helix</keyword>
<organism evidence="2 3">
    <name type="scientific">Armillaria borealis</name>
    <dbReference type="NCBI Taxonomy" id="47425"/>
    <lineage>
        <taxon>Eukaryota</taxon>
        <taxon>Fungi</taxon>
        <taxon>Dikarya</taxon>
        <taxon>Basidiomycota</taxon>
        <taxon>Agaricomycotina</taxon>
        <taxon>Agaricomycetes</taxon>
        <taxon>Agaricomycetidae</taxon>
        <taxon>Agaricales</taxon>
        <taxon>Marasmiineae</taxon>
        <taxon>Physalacriaceae</taxon>
        <taxon>Armillaria</taxon>
    </lineage>
</organism>
<comment type="caution">
    <text evidence="2">The sequence shown here is derived from an EMBL/GenBank/DDBJ whole genome shotgun (WGS) entry which is preliminary data.</text>
</comment>
<name>A0AA39MMD8_9AGAR</name>
<keyword evidence="1" id="KW-0472">Membrane</keyword>
<dbReference type="AlphaFoldDB" id="A0AA39MMD8"/>
<evidence type="ECO:0000313" key="2">
    <source>
        <dbReference type="EMBL" id="KAK0438755.1"/>
    </source>
</evidence>
<proteinExistence type="predicted"/>
<keyword evidence="1" id="KW-0812">Transmembrane</keyword>
<dbReference type="Proteomes" id="UP001175226">
    <property type="component" value="Unassembled WGS sequence"/>
</dbReference>
<reference evidence="2" key="1">
    <citation type="submission" date="2023-06" db="EMBL/GenBank/DDBJ databases">
        <authorList>
            <consortium name="Lawrence Berkeley National Laboratory"/>
            <person name="Ahrendt S."/>
            <person name="Sahu N."/>
            <person name="Indic B."/>
            <person name="Wong-Bajracharya J."/>
            <person name="Merenyi Z."/>
            <person name="Ke H.-M."/>
            <person name="Monk M."/>
            <person name="Kocsube S."/>
            <person name="Drula E."/>
            <person name="Lipzen A."/>
            <person name="Balint B."/>
            <person name="Henrissat B."/>
            <person name="Andreopoulos B."/>
            <person name="Martin F.M."/>
            <person name="Harder C.B."/>
            <person name="Rigling D."/>
            <person name="Ford K.L."/>
            <person name="Foster G.D."/>
            <person name="Pangilinan J."/>
            <person name="Papanicolaou A."/>
            <person name="Barry K."/>
            <person name="LaButti K."/>
            <person name="Viragh M."/>
            <person name="Koriabine M."/>
            <person name="Yan M."/>
            <person name="Riley R."/>
            <person name="Champramary S."/>
            <person name="Plett K.L."/>
            <person name="Tsai I.J."/>
            <person name="Slot J."/>
            <person name="Sipos G."/>
            <person name="Plett J."/>
            <person name="Nagy L.G."/>
            <person name="Grigoriev I.V."/>
        </authorList>
    </citation>
    <scope>NUCLEOTIDE SEQUENCE</scope>
    <source>
        <strain evidence="2">FPL87.14</strain>
    </source>
</reference>
<protein>
    <submittedName>
        <fullName evidence="2">Uncharacterized protein</fullName>
    </submittedName>
</protein>
<gene>
    <name evidence="2" type="ORF">EV421DRAFT_1822929</name>
</gene>
<sequence>SFICLLTSICHILILCSGPMIMFVFYCKYRAQMFPNRPDANRKRTSWERCVRRVFEGVLLESTWGAVRRLSTKSWELCKQHGLVCDGWTRSRTRSGYIELFLSWTGYQH</sequence>
<evidence type="ECO:0000313" key="3">
    <source>
        <dbReference type="Proteomes" id="UP001175226"/>
    </source>
</evidence>